<evidence type="ECO:0000256" key="2">
    <source>
        <dbReference type="SAM" id="Phobius"/>
    </source>
</evidence>
<proteinExistence type="predicted"/>
<dbReference type="InterPro" id="IPR052955">
    <property type="entry name" value="UPF0703_membrane_permease"/>
</dbReference>
<feature type="transmembrane region" description="Helical" evidence="2">
    <location>
        <begin position="74"/>
        <end position="93"/>
    </location>
</feature>
<accession>A0A173XC55</accession>
<evidence type="ECO:0000256" key="1">
    <source>
        <dbReference type="SAM" id="MobiDB-lite"/>
    </source>
</evidence>
<dbReference type="Pfam" id="PF21537">
    <property type="entry name" value="DUF1980_C"/>
    <property type="match status" value="1"/>
</dbReference>
<feature type="compositionally biased region" description="Polar residues" evidence="1">
    <location>
        <begin position="145"/>
        <end position="159"/>
    </location>
</feature>
<dbReference type="Proteomes" id="UP000095651">
    <property type="component" value="Unassembled WGS sequence"/>
</dbReference>
<feature type="transmembrane region" description="Helical" evidence="2">
    <location>
        <begin position="12"/>
        <end position="31"/>
    </location>
</feature>
<dbReference type="NCBIfam" id="TIGR03943">
    <property type="entry name" value="TIGR03943 family putative permease subunit"/>
    <property type="match status" value="1"/>
</dbReference>
<dbReference type="InterPro" id="IPR048447">
    <property type="entry name" value="DUF1980_C"/>
</dbReference>
<dbReference type="InterPro" id="IPR048493">
    <property type="entry name" value="DUF1980_N"/>
</dbReference>
<name>A0A173XC55_9FIRM</name>
<dbReference type="Pfam" id="PF09323">
    <property type="entry name" value="DUF1980"/>
    <property type="match status" value="1"/>
</dbReference>
<protein>
    <submittedName>
        <fullName evidence="5">Membrane-spanning protein</fullName>
    </submittedName>
</protein>
<keyword evidence="2" id="KW-0812">Transmembrane</keyword>
<feature type="domain" description="DUF1980" evidence="4">
    <location>
        <begin position="202"/>
        <end position="323"/>
    </location>
</feature>
<organism evidence="5 6">
    <name type="scientific">Hungatella hathewayi</name>
    <dbReference type="NCBI Taxonomy" id="154046"/>
    <lineage>
        <taxon>Bacteria</taxon>
        <taxon>Bacillati</taxon>
        <taxon>Bacillota</taxon>
        <taxon>Clostridia</taxon>
        <taxon>Lachnospirales</taxon>
        <taxon>Lachnospiraceae</taxon>
        <taxon>Hungatella</taxon>
    </lineage>
</organism>
<feature type="transmembrane region" description="Helical" evidence="2">
    <location>
        <begin position="46"/>
        <end position="62"/>
    </location>
</feature>
<keyword evidence="2" id="KW-1133">Transmembrane helix</keyword>
<keyword evidence="2" id="KW-0472">Membrane</keyword>
<gene>
    <name evidence="5" type="ORF">ERS852407_00335</name>
</gene>
<evidence type="ECO:0000313" key="6">
    <source>
        <dbReference type="Proteomes" id="UP000095651"/>
    </source>
</evidence>
<sequence>MMLKGKGWNLQVLTECCCYLIFGYLLFRLTYSGEYLNYVTPRMKPYLYGMSALMLLWTVWEGRNLLTPQYKANLSRSFVFIIPILLLAVRPAAPGGSSMIQNYDGPGISMATGNGSGLLSARGNQTKQSEKKDSMADSQEALETDTPSENRTATKNTGSPEGITEGIADESVDESADETVDESVDETAAREDESPWYDLNGLDEDTKTITIADEDYYTWMYELSSFYEKYEGYTVVMKGFIYKDPEIEKISDFALVRLSMWCCAADLSPIGFLVDCSGTLDFKEDDWVVVKGTLEASTDGESLMLKAQSIDRAEKPATEYVYPYF</sequence>
<dbReference type="EMBL" id="CYZE01000001">
    <property type="protein sequence ID" value="CUN48457.1"/>
    <property type="molecule type" value="Genomic_DNA"/>
</dbReference>
<evidence type="ECO:0000313" key="5">
    <source>
        <dbReference type="EMBL" id="CUN48457.1"/>
    </source>
</evidence>
<dbReference type="PANTHER" id="PTHR40047">
    <property type="entry name" value="UPF0703 PROTEIN YCGQ"/>
    <property type="match status" value="1"/>
</dbReference>
<dbReference type="InterPro" id="IPR015402">
    <property type="entry name" value="DUF1980"/>
</dbReference>
<dbReference type="RefSeq" id="WP_055652745.1">
    <property type="nucleotide sequence ID" value="NZ_CABIXC010000001.1"/>
</dbReference>
<evidence type="ECO:0000259" key="4">
    <source>
        <dbReference type="Pfam" id="PF21537"/>
    </source>
</evidence>
<dbReference type="AlphaFoldDB" id="A0A173XC55"/>
<reference evidence="5 6" key="1">
    <citation type="submission" date="2015-09" db="EMBL/GenBank/DDBJ databases">
        <authorList>
            <consortium name="Pathogen Informatics"/>
        </authorList>
    </citation>
    <scope>NUCLEOTIDE SEQUENCE [LARGE SCALE GENOMIC DNA]</scope>
    <source>
        <strain evidence="5 6">2789STDY5608850</strain>
    </source>
</reference>
<feature type="domain" description="DUF1980" evidence="3">
    <location>
        <begin position="16"/>
        <end position="61"/>
    </location>
</feature>
<feature type="region of interest" description="Disordered" evidence="1">
    <location>
        <begin position="114"/>
        <end position="201"/>
    </location>
</feature>
<dbReference type="PANTHER" id="PTHR40047:SF1">
    <property type="entry name" value="UPF0703 PROTEIN YCGQ"/>
    <property type="match status" value="1"/>
</dbReference>
<evidence type="ECO:0000259" key="3">
    <source>
        <dbReference type="Pfam" id="PF09323"/>
    </source>
</evidence>
<feature type="compositionally biased region" description="Acidic residues" evidence="1">
    <location>
        <begin position="167"/>
        <end position="185"/>
    </location>
</feature>